<dbReference type="EMBL" id="CAADFL010000011">
    <property type="protein sequence ID" value="VFK06167.1"/>
    <property type="molecule type" value="Genomic_DNA"/>
</dbReference>
<evidence type="ECO:0000313" key="2">
    <source>
        <dbReference type="EMBL" id="VFJ69807.1"/>
    </source>
</evidence>
<dbReference type="EMBL" id="CAADFA010000009">
    <property type="protein sequence ID" value="VFJ44209.1"/>
    <property type="molecule type" value="Genomic_DNA"/>
</dbReference>
<protein>
    <submittedName>
        <fullName evidence="1">Uncharacterized protein</fullName>
    </submittedName>
</protein>
<evidence type="ECO:0000313" key="3">
    <source>
        <dbReference type="EMBL" id="VFK06167.1"/>
    </source>
</evidence>
<dbReference type="EMBL" id="CAADEZ010000523">
    <property type="protein sequence ID" value="VFJ69807.1"/>
    <property type="molecule type" value="Genomic_DNA"/>
</dbReference>
<gene>
    <name evidence="2" type="ORF">BECKFM1743A_GA0114220_105233</name>
    <name evidence="3" type="ORF">BECKFM1743B_GA0114221_1001118</name>
    <name evidence="1" type="ORF">BECKFM1743C_GA0114222_100091</name>
</gene>
<dbReference type="AlphaFoldDB" id="A0A450RY88"/>
<evidence type="ECO:0000313" key="1">
    <source>
        <dbReference type="EMBL" id="VFJ44209.1"/>
    </source>
</evidence>
<proteinExistence type="predicted"/>
<organism evidence="1">
    <name type="scientific">Candidatus Kentrum sp. FM</name>
    <dbReference type="NCBI Taxonomy" id="2126340"/>
    <lineage>
        <taxon>Bacteria</taxon>
        <taxon>Pseudomonadati</taxon>
        <taxon>Pseudomonadota</taxon>
        <taxon>Gammaproteobacteria</taxon>
        <taxon>Candidatus Kentrum</taxon>
    </lineage>
</organism>
<name>A0A450RY88_9GAMM</name>
<reference evidence="1" key="1">
    <citation type="submission" date="2019-02" db="EMBL/GenBank/DDBJ databases">
        <authorList>
            <person name="Gruber-Vodicka R. H."/>
            <person name="Seah K. B. B."/>
        </authorList>
    </citation>
    <scope>NUCLEOTIDE SEQUENCE</scope>
    <source>
        <strain evidence="2">BECK_BZ163</strain>
        <strain evidence="3">BECK_BZ164</strain>
        <strain evidence="1">BECK_BZ165</strain>
    </source>
</reference>
<sequence>MNQKTRKEQDQDMAQVLAALKRAARQARSEAERTGTPLVTYENGAIRSQMIVTDKKGQS</sequence>
<accession>A0A450RY88</accession>